<keyword evidence="3" id="KW-0378">Hydrolase</keyword>
<reference evidence="3" key="1">
    <citation type="submission" date="2019-05" db="EMBL/GenBank/DDBJ databases">
        <authorList>
            <person name="Naeem R."/>
            <person name="Antony C."/>
            <person name="Guan Q."/>
        </authorList>
    </citation>
    <scope>NUCLEOTIDE SEQUENCE</scope>
    <source>
        <strain evidence="3">2</strain>
    </source>
</reference>
<dbReference type="Pfam" id="PF12697">
    <property type="entry name" value="Abhydrolase_6"/>
    <property type="match status" value="1"/>
</dbReference>
<proteinExistence type="predicted"/>
<evidence type="ECO:0000313" key="3">
    <source>
        <dbReference type="EMBL" id="VTO95607.1"/>
    </source>
</evidence>
<name>A0A653EE49_9MYCO</name>
<gene>
    <name evidence="3" type="ORF">BIN_B_01088</name>
</gene>
<feature type="region of interest" description="Disordered" evidence="1">
    <location>
        <begin position="278"/>
        <end position="297"/>
    </location>
</feature>
<dbReference type="EMBL" id="LR589068">
    <property type="protein sequence ID" value="VTO95607.1"/>
    <property type="molecule type" value="Genomic_DNA"/>
</dbReference>
<dbReference type="Gene3D" id="3.40.50.1820">
    <property type="entry name" value="alpha/beta hydrolase"/>
    <property type="match status" value="1"/>
</dbReference>
<dbReference type="RefSeq" id="WP_204802695.1">
    <property type="nucleotide sequence ID" value="NZ_CAJMWL010000001.1"/>
</dbReference>
<organism evidence="3">
    <name type="scientific">Mycobacterium riyadhense</name>
    <dbReference type="NCBI Taxonomy" id="486698"/>
    <lineage>
        <taxon>Bacteria</taxon>
        <taxon>Bacillati</taxon>
        <taxon>Actinomycetota</taxon>
        <taxon>Actinomycetes</taxon>
        <taxon>Mycobacteriales</taxon>
        <taxon>Mycobacteriaceae</taxon>
        <taxon>Mycobacterium</taxon>
    </lineage>
</organism>
<dbReference type="SUPFAM" id="SSF53474">
    <property type="entry name" value="alpha/beta-Hydrolases"/>
    <property type="match status" value="1"/>
</dbReference>
<dbReference type="GO" id="GO:0016787">
    <property type="term" value="F:hydrolase activity"/>
    <property type="evidence" value="ECO:0007669"/>
    <property type="project" value="UniProtKB-KW"/>
</dbReference>
<dbReference type="InterPro" id="IPR029058">
    <property type="entry name" value="AB_hydrolase_fold"/>
</dbReference>
<feature type="domain" description="AB hydrolase-1" evidence="2">
    <location>
        <begin position="27"/>
        <end position="264"/>
    </location>
</feature>
<dbReference type="InterPro" id="IPR000073">
    <property type="entry name" value="AB_hydrolase_1"/>
</dbReference>
<accession>A0A653EE49</accession>
<evidence type="ECO:0000256" key="1">
    <source>
        <dbReference type="SAM" id="MobiDB-lite"/>
    </source>
</evidence>
<dbReference type="AlphaFoldDB" id="A0A653EE49"/>
<protein>
    <submittedName>
        <fullName evidence="3">Alpha/beta hydrolase family protein</fullName>
    </submittedName>
</protein>
<evidence type="ECO:0000259" key="2">
    <source>
        <dbReference type="Pfam" id="PF12697"/>
    </source>
</evidence>
<sequence length="297" mass="32160">MTRYVRWTRSGVRLRRLVNRAGDLNWLFLPGGPGIGSESLHELVHAVDVPGNLWTVDLPGDGSNVDAPGAPEDPYSLWPQVLLEAAHAVAHPVYVGHSTGGEYLLSTPALAGCLEGLALISSAPDSSWMPMFEEMAHRNLSPGIEEATSHYESDPTDENLCAVAVQSAPWSFTGSGVARGAELLARLPYNSNAARWSDASFDHSYQLAWWPTTLPTLIVSGSADRIVTQSLWESERFSTANVIKRVIADAGHFPWIEQPAAVGDAFAELAHRISVHRNRSGQTVSDATTRSRKGDKG</sequence>